<reference evidence="6 7" key="1">
    <citation type="submission" date="2010-03" db="EMBL/GenBank/DDBJ databases">
        <authorList>
            <person name="Glass J.I."/>
            <person name="Benders G.A."/>
            <person name="Durkin A.S."/>
            <person name="Farmerie W.G."/>
            <person name="Hlavinka K."/>
            <person name="Hostetler J."/>
            <person name="Jackson J."/>
            <person name="May M.A."/>
            <person name="Miller R.H."/>
            <person name="Paralanov V."/>
            <person name="Radune D."/>
            <person name="Szczypinski B."/>
            <person name="Brown D.R."/>
        </authorList>
    </citation>
    <scope>NUCLEOTIDE SEQUENCE [LARGE SCALE GENOMIC DNA]</scope>
    <source>
        <strain evidence="6 7">A21JP2</strain>
    </source>
</reference>
<dbReference type="Gene3D" id="3.20.20.80">
    <property type="entry name" value="Glycosidases"/>
    <property type="match status" value="1"/>
</dbReference>
<keyword evidence="4" id="KW-0812">Transmembrane</keyword>
<comment type="catalytic activity">
    <reaction evidence="3">
        <text>Endohydrolysis of (1-&gt;4)-alpha-D-glucosidic linkages in polysaccharides containing three or more (1-&gt;4)-alpha-linked D-glucose units.</text>
        <dbReference type="EC" id="3.2.1.1"/>
    </reaction>
</comment>
<evidence type="ECO:0000313" key="7">
    <source>
        <dbReference type="Proteomes" id="UP000004757"/>
    </source>
</evidence>
<evidence type="ECO:0000256" key="4">
    <source>
        <dbReference type="SAM" id="Phobius"/>
    </source>
</evidence>
<evidence type="ECO:0000256" key="3">
    <source>
        <dbReference type="RuleBase" id="RU361134"/>
    </source>
</evidence>
<comment type="caution">
    <text evidence="6">The sequence shown here is derived from an EMBL/GenBank/DDBJ whole genome shotgun (WGS) entry which is preliminary data.</text>
</comment>
<dbReference type="SMART" id="SM00642">
    <property type="entry name" value="Aamy"/>
    <property type="match status" value="1"/>
</dbReference>
<gene>
    <name evidence="6" type="ORF">MALL_0393</name>
</gene>
<feature type="transmembrane region" description="Helical" evidence="4">
    <location>
        <begin position="12"/>
        <end position="29"/>
    </location>
</feature>
<evidence type="ECO:0000256" key="1">
    <source>
        <dbReference type="ARBA" id="ARBA00008061"/>
    </source>
</evidence>
<dbReference type="AlphaFoldDB" id="D4XWN5"/>
<keyword evidence="3" id="KW-0119">Carbohydrate metabolism</keyword>
<evidence type="ECO:0000259" key="5">
    <source>
        <dbReference type="SMART" id="SM00642"/>
    </source>
</evidence>
<comment type="similarity">
    <text evidence="1 2">Belongs to the glycosyl hydrolase 13 family.</text>
</comment>
<evidence type="ECO:0000256" key="2">
    <source>
        <dbReference type="RuleBase" id="RU003615"/>
    </source>
</evidence>
<keyword evidence="4" id="KW-1133">Transmembrane helix</keyword>
<dbReference type="GO" id="GO:0043169">
    <property type="term" value="F:cation binding"/>
    <property type="evidence" value="ECO:0007669"/>
    <property type="project" value="InterPro"/>
</dbReference>
<dbReference type="EC" id="3.2.1.1" evidence="3"/>
<evidence type="ECO:0000313" key="6">
    <source>
        <dbReference type="EMBL" id="EFF41288.1"/>
    </source>
</evidence>
<dbReference type="InterPro" id="IPR045857">
    <property type="entry name" value="O16G_dom_2"/>
</dbReference>
<feature type="domain" description="Glycosyl hydrolase family 13 catalytic" evidence="5">
    <location>
        <begin position="101"/>
        <end position="507"/>
    </location>
</feature>
<dbReference type="GO" id="GO:0004556">
    <property type="term" value="F:alpha-amylase activity"/>
    <property type="evidence" value="ECO:0007669"/>
    <property type="project" value="UniProtKB-UniRule"/>
</dbReference>
<dbReference type="Gene3D" id="3.90.400.10">
    <property type="entry name" value="Oligo-1,6-glucosidase, Domain 2"/>
    <property type="match status" value="1"/>
</dbReference>
<dbReference type="PRINTS" id="PR00110">
    <property type="entry name" value="ALPHAAMYLASE"/>
</dbReference>
<dbReference type="Pfam" id="PF00128">
    <property type="entry name" value="Alpha-amylase"/>
    <property type="match status" value="1"/>
</dbReference>
<organism evidence="6 7">
    <name type="scientific">Mycoplasmopsis alligatoris A21JP2</name>
    <dbReference type="NCBI Taxonomy" id="747682"/>
    <lineage>
        <taxon>Bacteria</taxon>
        <taxon>Bacillati</taxon>
        <taxon>Mycoplasmatota</taxon>
        <taxon>Mycoplasmoidales</taxon>
        <taxon>Metamycoplasmataceae</taxon>
        <taxon>Mycoplasmopsis</taxon>
    </lineage>
</organism>
<dbReference type="eggNOG" id="COG0366">
    <property type="taxonomic scope" value="Bacteria"/>
</dbReference>
<name>D4XWN5_9BACT</name>
<keyword evidence="3" id="KW-0326">Glycosidase</keyword>
<dbReference type="EMBL" id="ADNC01000027">
    <property type="protein sequence ID" value="EFF41288.1"/>
    <property type="molecule type" value="Genomic_DNA"/>
</dbReference>
<dbReference type="Proteomes" id="UP000004757">
    <property type="component" value="Unassembled WGS sequence"/>
</dbReference>
<dbReference type="PANTHER" id="PTHR10357">
    <property type="entry name" value="ALPHA-AMYLASE FAMILY MEMBER"/>
    <property type="match status" value="1"/>
</dbReference>
<dbReference type="STRING" id="747682.MALL_0393"/>
<protein>
    <recommendedName>
        <fullName evidence="3">Alpha-amylase</fullName>
        <ecNumber evidence="3">3.2.1.1</ecNumber>
    </recommendedName>
</protein>
<dbReference type="RefSeq" id="WP_005683918.1">
    <property type="nucleotide sequence ID" value="NZ_ADNC01000027.1"/>
</dbReference>
<dbReference type="InterPro" id="IPR006046">
    <property type="entry name" value="Alpha_amylase"/>
</dbReference>
<dbReference type="PROSITE" id="PS51257">
    <property type="entry name" value="PROKAR_LIPOPROTEIN"/>
    <property type="match status" value="1"/>
</dbReference>
<dbReference type="SUPFAM" id="SSF51445">
    <property type="entry name" value="(Trans)glycosidases"/>
    <property type="match status" value="1"/>
</dbReference>
<keyword evidence="7" id="KW-1185">Reference proteome</keyword>
<proteinExistence type="inferred from homology"/>
<sequence>MKKNTSKKLLKFSLGFLGAIISPIIFLMSCSSVKKDVNNDSKKTEEETIKNKEKVNKEFNSWGSEKYWADSKVLSYEKLANEAKFIAPFNKEIQPSNVNYQLLVYAFADGNGDGIGDFIGLKNNIDYFTNLGIDQLYLSPIHPSSSYHGYDIIDYTDVAKELGGMEAFKEFLKVAHQKGIRVYLDMVFNHTSFEHPWFQEALKGNKDYEGFYRFMPSDHGLKSAYGVDDGNIRKYTQNDDPNIQPTNRHYVAAFSTWMPDLNLDNPKLREELKNVQKFWAKLGVDGFRYDAFYHYWDGGMFGQNHFEPMDNDGTKTAKILAELREATESVMTEKERFSNKINMFGEWWKSPQESLKYLKSNDKIALNSVIDGAHWKDGSSLAISPDQEKGILNFIKESNNNQKWMPFLDNHDVNRWINNYRSTLNIPFKTEQKLNDIFKSTLQAALFQLVLRPGDPTIFHGDELDLHASKKTDPNLREPFNWEDASKVIAFDEAKSKNDLIKLNDSKVETTVEQALKNPLSTYNIVKKAIEIKKQFPWISEQNPEFVKNPLDYLEGEDATRSTIIARENKEGQVLVIVYTYGLSATSFSLKNNLKNVKIVYNSGYKIENNSFESDKGEIVVISATK</sequence>
<dbReference type="InterPro" id="IPR017853">
    <property type="entry name" value="GH"/>
</dbReference>
<keyword evidence="3" id="KW-0378">Hydrolase</keyword>
<keyword evidence="4" id="KW-0472">Membrane</keyword>
<accession>D4XWN5</accession>
<dbReference type="InterPro" id="IPR006047">
    <property type="entry name" value="GH13_cat_dom"/>
</dbReference>
<dbReference type="GO" id="GO:0005975">
    <property type="term" value="P:carbohydrate metabolic process"/>
    <property type="evidence" value="ECO:0007669"/>
    <property type="project" value="InterPro"/>
</dbReference>